<dbReference type="GO" id="GO:0005524">
    <property type="term" value="F:ATP binding"/>
    <property type="evidence" value="ECO:0007669"/>
    <property type="project" value="UniProtKB-KW"/>
</dbReference>
<feature type="region of interest" description="Disordered" evidence="10">
    <location>
        <begin position="21"/>
        <end position="77"/>
    </location>
</feature>
<dbReference type="OrthoDB" id="509089at2759"/>
<evidence type="ECO:0000256" key="10">
    <source>
        <dbReference type="SAM" id="MobiDB-lite"/>
    </source>
</evidence>
<feature type="compositionally biased region" description="Polar residues" evidence="10">
    <location>
        <begin position="1031"/>
        <end position="1041"/>
    </location>
</feature>
<feature type="binding site" evidence="7">
    <location>
        <position position="737"/>
    </location>
    <ligand>
        <name>ATP</name>
        <dbReference type="ChEBI" id="CHEBI:30616"/>
    </ligand>
</feature>
<keyword evidence="3 7" id="KW-0547">Nucleotide-binding</keyword>
<keyword evidence="9" id="KW-0175">Coiled coil</keyword>
<dbReference type="InterPro" id="IPR008271">
    <property type="entry name" value="Ser/Thr_kinase_AS"/>
</dbReference>
<dbReference type="PROSITE" id="PS50011">
    <property type="entry name" value="PROTEIN_KINASE_DOM"/>
    <property type="match status" value="1"/>
</dbReference>
<feature type="region of interest" description="Disordered" evidence="10">
    <location>
        <begin position="1181"/>
        <end position="1208"/>
    </location>
</feature>
<dbReference type="PROSITE" id="PS00108">
    <property type="entry name" value="PROTEIN_KINASE_ST"/>
    <property type="match status" value="1"/>
</dbReference>
<evidence type="ECO:0000256" key="1">
    <source>
        <dbReference type="ARBA" id="ARBA00022527"/>
    </source>
</evidence>
<dbReference type="STRING" id="554055.A0A2P6VLW1"/>
<sequence>MLERQTTQVAPGVAAAAAAGLHSGPTDFSGLFPKTGAAPLRRDQRGAAPAQHQQQQQQPGVKGGPARTFEHLPSQRQSRQVLGELLPGSSYQLPPALQQAGDATNVTSAAPASAGGDRQLPPSESAPLDWSLKTTVRFSSPAPFAIAEEAAFLSGGDALGVQRAAAAGEGAAGLSMAQHYAAALLSWQFPADPWRTPQPGAVKLRAPPPEVVARRRDWQSALCSLYDALRCGACDAFYYLSPEGSKKPFAVFFGAAGVGGRHRLHALLTRSTGGLRALLNGGLQLGFQAPLLPQDADRRVEMDQSAVPLDGSQSLLVFEGALRVHGLFDFLLNESFKSHGEECDVPTLLAPAQFAHASLCAAQTKVLGISDARDAAKAQHRLELRGAALPPWVIDRLATTLAITQDGAFSMACDTHPLTLALNWHPSSSSEGAAAAAAAGRTGGSRRQVLGVGGGGAAASQPAQLSNFEARRRGCWDGEEAERWRTAAPGLRCNVVRELRCEGGLFTAKLSAKSAERRSQLARVSAASEARAAGSSEEGPGEAVQRPGIADTLLHLDALLGVEQQLAKQQQQLEADAAAAVAAAEAAAAEAAPPHWAELPADERRRRQALGRRYGELQKRNVALAAEAADAERKFDYVRQRLRELQRQQHQLAWQMQDVQDRMEPEAAEARRAAAEAERIAEDEASRRAALQMGFAAGLLFIGSAAVDSHSGGERPEPAVYSSLEGLQRLTELFKGKHSTVATYLDARTGAVVAVKTYYKHTMAKRHFRNVRREVTISRLLARQRFTGAVQLLGAFEDAGHIFLVQEACTGDLYRRLVRSGGVLAEADVCRDVVVPLLLTLTFLHANHIVHRDIKPENMLFAADGGLRLGDFGLSIDAKQERPTSRVGTLDYMAPEVVGMPTPDDIKRLGLAPHQVGHYGCKVDVWAVGILTYELVCGRPPFEVEDVKLTEQHIQFAEVACPGHVSPACRSFIQQALTKRPESRPTAAQLFRHPWVQQHYRGLLAEQAQPLPVAAADVEGVAHTPELQLRRTASQPQSPSKSVPGGVARRTGGAAVPPTAVAAALAPFLPLSQAKQAHRVRLLSPGRPPNSARAVQPRRRVSEPFGRVRAAPAAEAEAVAAAALVAATATDSAAAAAAEAAVPEGPPTTPLQAGLQCAASDGTGAVAAAAELADDVDSHAARSFETPGTPGLKTTPLPRQRPVPPAQQRGLLGRMPFLLPQTPGSAGASTGSLAAAELQPLAGGLRCKVAAPPVRSRFAAAADRENDEGAASLRSSVDAGSSQLGSPLVPSRSASLTSFAKDGSAAAQDLAGRSNSIASFGGNSSGNLQLAARAGSFSSFGGGGSSGSLSGVAAGRAGSSSPVGKGRSRQHLLEGLDAEQQQAAEQLHRVQLA</sequence>
<feature type="region of interest" description="Disordered" evidence="10">
    <location>
        <begin position="1081"/>
        <end position="1100"/>
    </location>
</feature>
<feature type="region of interest" description="Disordered" evidence="10">
    <location>
        <begin position="1348"/>
        <end position="1372"/>
    </location>
</feature>
<dbReference type="GO" id="GO:0004674">
    <property type="term" value="F:protein serine/threonine kinase activity"/>
    <property type="evidence" value="ECO:0007669"/>
    <property type="project" value="UniProtKB-KW"/>
</dbReference>
<dbReference type="InterPro" id="IPR011009">
    <property type="entry name" value="Kinase-like_dom_sf"/>
</dbReference>
<keyword evidence="4" id="KW-0418">Kinase</keyword>
<dbReference type="PANTHER" id="PTHR24350">
    <property type="entry name" value="SERINE/THREONINE-PROTEIN KINASE IAL-RELATED"/>
    <property type="match status" value="1"/>
</dbReference>
<feature type="cross-link" description="Glycyl lysine isopeptide (Lys-Gly) (interchain with G-Cter in SUMO2)" evidence="8">
    <location>
        <position position="855"/>
    </location>
</feature>
<dbReference type="SUPFAM" id="SSF56112">
    <property type="entry name" value="Protein kinase-like (PK-like)"/>
    <property type="match status" value="1"/>
</dbReference>
<comment type="caution">
    <text evidence="12">The sequence shown here is derived from an EMBL/GenBank/DDBJ whole genome shotgun (WGS) entry which is preliminary data.</text>
</comment>
<feature type="compositionally biased region" description="Low complexity" evidence="10">
    <location>
        <begin position="1186"/>
        <end position="1198"/>
    </location>
</feature>
<feature type="region of interest" description="Disordered" evidence="10">
    <location>
        <begin position="1260"/>
        <end position="1293"/>
    </location>
</feature>
<dbReference type="Proteomes" id="UP000239649">
    <property type="component" value="Unassembled WGS sequence"/>
</dbReference>
<gene>
    <name evidence="12" type="ORF">C2E20_2013</name>
</gene>
<evidence type="ECO:0000256" key="3">
    <source>
        <dbReference type="ARBA" id="ARBA00022741"/>
    </source>
</evidence>
<feature type="compositionally biased region" description="Low complexity" evidence="10">
    <location>
        <begin position="1043"/>
        <end position="1053"/>
    </location>
</feature>
<keyword evidence="13" id="KW-1185">Reference proteome</keyword>
<dbReference type="Pfam" id="PF00069">
    <property type="entry name" value="Pkinase"/>
    <property type="match status" value="1"/>
</dbReference>
<dbReference type="InterPro" id="IPR030616">
    <property type="entry name" value="Aur-like"/>
</dbReference>
<proteinExistence type="predicted"/>
<feature type="active site" description="Proton acceptor" evidence="6">
    <location>
        <position position="853"/>
    </location>
</feature>
<evidence type="ECO:0000256" key="6">
    <source>
        <dbReference type="PIRSR" id="PIRSR630616-1"/>
    </source>
</evidence>
<organism evidence="12 13">
    <name type="scientific">Micractinium conductrix</name>
    <dbReference type="NCBI Taxonomy" id="554055"/>
    <lineage>
        <taxon>Eukaryota</taxon>
        <taxon>Viridiplantae</taxon>
        <taxon>Chlorophyta</taxon>
        <taxon>core chlorophytes</taxon>
        <taxon>Trebouxiophyceae</taxon>
        <taxon>Chlorellales</taxon>
        <taxon>Chlorellaceae</taxon>
        <taxon>Chlorella clade</taxon>
        <taxon>Micractinium</taxon>
    </lineage>
</organism>
<keyword evidence="2" id="KW-0808">Transferase</keyword>
<evidence type="ECO:0000313" key="12">
    <source>
        <dbReference type="EMBL" id="PSC75074.1"/>
    </source>
</evidence>
<feature type="coiled-coil region" evidence="9">
    <location>
        <begin position="614"/>
        <end position="687"/>
    </location>
</feature>
<feature type="binding site" evidence="7">
    <location>
        <begin position="857"/>
        <end position="858"/>
    </location>
    <ligand>
        <name>ATP</name>
        <dbReference type="ChEBI" id="CHEBI:30616"/>
    </ligand>
</feature>
<evidence type="ECO:0000256" key="4">
    <source>
        <dbReference type="ARBA" id="ARBA00022777"/>
    </source>
</evidence>
<feature type="binding site" evidence="7">
    <location>
        <position position="756"/>
    </location>
    <ligand>
        <name>ATP</name>
        <dbReference type="ChEBI" id="CHEBI:30616"/>
    </ligand>
</feature>
<keyword evidence="5 7" id="KW-0067">ATP-binding</keyword>
<dbReference type="InterPro" id="IPR000719">
    <property type="entry name" value="Prot_kinase_dom"/>
</dbReference>
<evidence type="ECO:0000256" key="9">
    <source>
        <dbReference type="SAM" id="Coils"/>
    </source>
</evidence>
<evidence type="ECO:0000313" key="13">
    <source>
        <dbReference type="Proteomes" id="UP000239649"/>
    </source>
</evidence>
<feature type="region of interest" description="Disordered" evidence="10">
    <location>
        <begin position="1029"/>
        <end position="1053"/>
    </location>
</feature>
<dbReference type="Gene3D" id="1.10.510.10">
    <property type="entry name" value="Transferase(Phosphotransferase) domain 1"/>
    <property type="match status" value="1"/>
</dbReference>
<evidence type="ECO:0000259" key="11">
    <source>
        <dbReference type="PROSITE" id="PS50011"/>
    </source>
</evidence>
<feature type="compositionally biased region" description="Polar residues" evidence="10">
    <location>
        <begin position="1273"/>
        <end position="1285"/>
    </location>
</feature>
<accession>A0A2P6VLW1</accession>
<evidence type="ECO:0000256" key="2">
    <source>
        <dbReference type="ARBA" id="ARBA00022679"/>
    </source>
</evidence>
<feature type="domain" description="Protein kinase" evidence="11">
    <location>
        <begin position="727"/>
        <end position="996"/>
    </location>
</feature>
<feature type="compositionally biased region" description="Low complexity" evidence="10">
    <location>
        <begin position="46"/>
        <end position="66"/>
    </location>
</feature>
<feature type="compositionally biased region" description="Low complexity" evidence="10">
    <location>
        <begin position="1348"/>
        <end position="1364"/>
    </location>
</feature>
<evidence type="ECO:0000256" key="7">
    <source>
        <dbReference type="PIRSR" id="PIRSR630616-2"/>
    </source>
</evidence>
<feature type="binding site" evidence="7">
    <location>
        <position position="871"/>
    </location>
    <ligand>
        <name>ATP</name>
        <dbReference type="ChEBI" id="CHEBI:30616"/>
    </ligand>
</feature>
<protein>
    <submittedName>
        <fullName evidence="12">Aurora-like kinase</fullName>
    </submittedName>
</protein>
<keyword evidence="1" id="KW-0723">Serine/threonine-protein kinase</keyword>
<feature type="compositionally biased region" description="Polar residues" evidence="10">
    <location>
        <begin position="101"/>
        <end position="110"/>
    </location>
</feature>
<feature type="region of interest" description="Disordered" evidence="10">
    <location>
        <begin position="90"/>
        <end position="128"/>
    </location>
</feature>
<evidence type="ECO:0000256" key="8">
    <source>
        <dbReference type="PIRSR" id="PIRSR630616-3"/>
    </source>
</evidence>
<dbReference type="SMART" id="SM00220">
    <property type="entry name" value="S_TKc"/>
    <property type="match status" value="1"/>
</dbReference>
<dbReference type="EMBL" id="LHPF02000003">
    <property type="protein sequence ID" value="PSC75074.1"/>
    <property type="molecule type" value="Genomic_DNA"/>
</dbReference>
<evidence type="ECO:0000256" key="5">
    <source>
        <dbReference type="ARBA" id="ARBA00022840"/>
    </source>
</evidence>
<name>A0A2P6VLW1_9CHLO</name>
<reference evidence="12 13" key="1">
    <citation type="journal article" date="2018" name="Plant J.">
        <title>Genome sequences of Chlorella sorokiniana UTEX 1602 and Micractinium conductrix SAG 241.80: implications to maltose excretion by a green alga.</title>
        <authorList>
            <person name="Arriola M.B."/>
            <person name="Velmurugan N."/>
            <person name="Zhang Y."/>
            <person name="Plunkett M.H."/>
            <person name="Hondzo H."/>
            <person name="Barney B.M."/>
        </authorList>
    </citation>
    <scope>NUCLEOTIDE SEQUENCE [LARGE SCALE GENOMIC DNA]</scope>
    <source>
        <strain evidence="12 13">SAG 241.80</strain>
    </source>
</reference>